<keyword evidence="2" id="KW-1185">Reference proteome</keyword>
<evidence type="ECO:0000313" key="1">
    <source>
        <dbReference type="EMBL" id="QXE23743.1"/>
    </source>
</evidence>
<accession>A0A975Y513</accession>
<name>A0A975Y513_9NOST</name>
<proteinExistence type="predicted"/>
<evidence type="ECO:0000313" key="2">
    <source>
        <dbReference type="Proteomes" id="UP000683511"/>
    </source>
</evidence>
<reference evidence="1" key="1">
    <citation type="submission" date="2017-04" db="EMBL/GenBank/DDBJ databases">
        <title>Genome deletions in a multicellular cyanobacterial endosymbiont for morphological adaptation in marine diatoms.</title>
        <authorList>
            <person name="Wang Y."/>
            <person name="Gao H."/>
            <person name="Li R."/>
            <person name="Xu X."/>
        </authorList>
    </citation>
    <scope>NUCLEOTIDE SEQUENCE</scope>
    <source>
        <strain evidence="1">FACHB 800</strain>
    </source>
</reference>
<gene>
    <name evidence="1" type="ORF">B6N60_02433</name>
</gene>
<organism evidence="1 2">
    <name type="scientific">Richelia sinica FACHB-800</name>
    <dbReference type="NCBI Taxonomy" id="1357546"/>
    <lineage>
        <taxon>Bacteria</taxon>
        <taxon>Bacillati</taxon>
        <taxon>Cyanobacteriota</taxon>
        <taxon>Cyanophyceae</taxon>
        <taxon>Nostocales</taxon>
        <taxon>Nostocaceae</taxon>
        <taxon>Richelia</taxon>
    </lineage>
</organism>
<protein>
    <submittedName>
        <fullName evidence="1">Uncharacterized protein</fullName>
    </submittedName>
</protein>
<dbReference type="EMBL" id="CP021056">
    <property type="protein sequence ID" value="QXE23743.1"/>
    <property type="molecule type" value="Genomic_DNA"/>
</dbReference>
<dbReference type="AlphaFoldDB" id="A0A975Y513"/>
<dbReference type="KEGG" id="rsin:B6N60_02433"/>
<sequence length="47" mass="5608">MNDWQTMGNKRGSFSFIGKHWSEIIWLFQDDYEISPDKTHQTNTGPY</sequence>
<dbReference type="Proteomes" id="UP000683511">
    <property type="component" value="Chromosome"/>
</dbReference>